<protein>
    <submittedName>
        <fullName evidence="1">Isochorismate synthase</fullName>
    </submittedName>
</protein>
<dbReference type="PANTHER" id="PTHR42839:SF1">
    <property type="entry name" value="ISOCHORISMATE SYNTHASE MENF"/>
    <property type="match status" value="1"/>
</dbReference>
<dbReference type="PANTHER" id="PTHR42839">
    <property type="entry name" value="ISOCHORISMATE SYNTHASE ENTC"/>
    <property type="match status" value="1"/>
</dbReference>
<gene>
    <name evidence="1" type="ORF">NCTC10702_01584</name>
</gene>
<accession>A0A380EIA5</accession>
<reference evidence="1 2" key="1">
    <citation type="submission" date="2018-06" db="EMBL/GenBank/DDBJ databases">
        <authorList>
            <consortium name="Pathogen Informatics"/>
            <person name="Doyle S."/>
        </authorList>
    </citation>
    <scope>NUCLEOTIDE SEQUENCE [LARGE SCALE GENOMIC DNA]</scope>
    <source>
        <strain evidence="1 2">NCTC10702</strain>
    </source>
</reference>
<proteinExistence type="predicted"/>
<evidence type="ECO:0000313" key="1">
    <source>
        <dbReference type="EMBL" id="SUL33916.1"/>
    </source>
</evidence>
<dbReference type="Gene3D" id="3.60.120.10">
    <property type="entry name" value="Anthranilate synthase"/>
    <property type="match status" value="1"/>
</dbReference>
<dbReference type="GO" id="GO:0008909">
    <property type="term" value="F:isochorismate synthase activity"/>
    <property type="evidence" value="ECO:0007669"/>
    <property type="project" value="TreeGrafter"/>
</dbReference>
<sequence length="142" mass="16543">MATGVLEDDIVKEIYGSSKEWVSVEVKLSQSLDPSTLFHLTDNEAGDRFYMRLNDNRTSYFGYKAIQLFKNNSKNKQSIFKDWEKLKHNITFIHPQSEKHHLRVVGGFQFSSHKSDDEWREFGLNHFVLPEVLISTDNNGTF</sequence>
<name>A0A380EIA5_STAAU</name>
<dbReference type="AlphaFoldDB" id="A0A380EIA5"/>
<dbReference type="InterPro" id="IPR005801">
    <property type="entry name" value="ADC_synthase"/>
</dbReference>
<dbReference type="EMBL" id="UHBY01000003">
    <property type="protein sequence ID" value="SUL33916.1"/>
    <property type="molecule type" value="Genomic_DNA"/>
</dbReference>
<evidence type="ECO:0000313" key="2">
    <source>
        <dbReference type="Proteomes" id="UP000254116"/>
    </source>
</evidence>
<dbReference type="GO" id="GO:0009697">
    <property type="term" value="P:salicylic acid biosynthetic process"/>
    <property type="evidence" value="ECO:0007669"/>
    <property type="project" value="TreeGrafter"/>
</dbReference>
<dbReference type="SUPFAM" id="SSF56322">
    <property type="entry name" value="ADC synthase"/>
    <property type="match status" value="1"/>
</dbReference>
<organism evidence="1 2">
    <name type="scientific">Staphylococcus aureus</name>
    <dbReference type="NCBI Taxonomy" id="1280"/>
    <lineage>
        <taxon>Bacteria</taxon>
        <taxon>Bacillati</taxon>
        <taxon>Bacillota</taxon>
        <taxon>Bacilli</taxon>
        <taxon>Bacillales</taxon>
        <taxon>Staphylococcaceae</taxon>
        <taxon>Staphylococcus</taxon>
    </lineage>
</organism>
<dbReference type="Proteomes" id="UP000254116">
    <property type="component" value="Unassembled WGS sequence"/>
</dbReference>